<proteinExistence type="predicted"/>
<evidence type="ECO:0000313" key="3">
    <source>
        <dbReference type="WBParaSite" id="Pan_g4638.t1"/>
    </source>
</evidence>
<keyword evidence="2" id="KW-1185">Reference proteome</keyword>
<organism evidence="2 3">
    <name type="scientific">Panagrellus redivivus</name>
    <name type="common">Microworm</name>
    <dbReference type="NCBI Taxonomy" id="6233"/>
    <lineage>
        <taxon>Eukaryota</taxon>
        <taxon>Metazoa</taxon>
        <taxon>Ecdysozoa</taxon>
        <taxon>Nematoda</taxon>
        <taxon>Chromadorea</taxon>
        <taxon>Rhabditida</taxon>
        <taxon>Tylenchina</taxon>
        <taxon>Panagrolaimomorpha</taxon>
        <taxon>Panagrolaimoidea</taxon>
        <taxon>Panagrolaimidae</taxon>
        <taxon>Panagrellus</taxon>
    </lineage>
</organism>
<reference evidence="3" key="2">
    <citation type="submission" date="2020-10" db="UniProtKB">
        <authorList>
            <consortium name="WormBaseParasite"/>
        </authorList>
    </citation>
    <scope>IDENTIFICATION</scope>
</reference>
<accession>A0A7E4VXH1</accession>
<dbReference type="InterPro" id="IPR037401">
    <property type="entry name" value="SnoaL-like"/>
</dbReference>
<sequence>MVSQQEIDTYLEDFQKQFAALLKAKNIDGLVQLYHPDAAFVHAGVDGVVGRKAIAERLKPFTEDDTDFTVSVTRNLFTGPDAEFIVHEGTFAINAEDGKVFPYRQIFKKTGGKYLIYHDEYTA</sequence>
<protein>
    <submittedName>
        <fullName evidence="3">SnoaL-like domain-containing protein</fullName>
    </submittedName>
</protein>
<reference evidence="2" key="1">
    <citation type="journal article" date="2013" name="Genetics">
        <title>The draft genome and transcriptome of Panagrellus redivivus are shaped by the harsh demands of a free-living lifestyle.</title>
        <authorList>
            <person name="Srinivasan J."/>
            <person name="Dillman A.R."/>
            <person name="Macchietto M.G."/>
            <person name="Heikkinen L."/>
            <person name="Lakso M."/>
            <person name="Fracchia K.M."/>
            <person name="Antoshechkin I."/>
            <person name="Mortazavi A."/>
            <person name="Wong G."/>
            <person name="Sternberg P.W."/>
        </authorList>
    </citation>
    <scope>NUCLEOTIDE SEQUENCE [LARGE SCALE GENOMIC DNA]</scope>
    <source>
        <strain evidence="2">MT8872</strain>
    </source>
</reference>
<dbReference type="Gene3D" id="3.10.450.50">
    <property type="match status" value="1"/>
</dbReference>
<evidence type="ECO:0000313" key="2">
    <source>
        <dbReference type="Proteomes" id="UP000492821"/>
    </source>
</evidence>
<dbReference type="Proteomes" id="UP000492821">
    <property type="component" value="Unassembled WGS sequence"/>
</dbReference>
<dbReference type="InterPro" id="IPR032710">
    <property type="entry name" value="NTF2-like_dom_sf"/>
</dbReference>
<name>A0A7E4VXH1_PANRE</name>
<dbReference type="WBParaSite" id="Pan_g4638.t1">
    <property type="protein sequence ID" value="Pan_g4638.t1"/>
    <property type="gene ID" value="Pan_g4638"/>
</dbReference>
<evidence type="ECO:0000259" key="1">
    <source>
        <dbReference type="Pfam" id="PF12680"/>
    </source>
</evidence>
<dbReference type="AlphaFoldDB" id="A0A7E4VXH1"/>
<dbReference type="SUPFAM" id="SSF54427">
    <property type="entry name" value="NTF2-like"/>
    <property type="match status" value="1"/>
</dbReference>
<dbReference type="CDD" id="cd00531">
    <property type="entry name" value="NTF2_like"/>
    <property type="match status" value="1"/>
</dbReference>
<feature type="domain" description="SnoaL-like" evidence="1">
    <location>
        <begin position="17"/>
        <end position="113"/>
    </location>
</feature>
<dbReference type="Pfam" id="PF12680">
    <property type="entry name" value="SnoaL_2"/>
    <property type="match status" value="1"/>
</dbReference>